<reference evidence="1" key="1">
    <citation type="submission" date="2021-06" db="EMBL/GenBank/DDBJ databases">
        <title>Bradyrhizobium sp. S2-20-1 Genome sequencing.</title>
        <authorList>
            <person name="Jin L."/>
        </authorList>
    </citation>
    <scope>NUCLEOTIDE SEQUENCE</scope>
    <source>
        <strain evidence="1">S2-20-1</strain>
    </source>
</reference>
<name>A0A975RNA9_9BRAD</name>
<sequence>MLDITSRLHAATPLFPAPEFVRLSLSQTADGRVFASITATSVDPEEPELVDIEVVDSAISSFDELIALIRAHVRIGEPTTSTSHKLS</sequence>
<dbReference type="AlphaFoldDB" id="A0A975RNA9"/>
<proteinExistence type="predicted"/>
<evidence type="ECO:0000313" key="2">
    <source>
        <dbReference type="Proteomes" id="UP000680839"/>
    </source>
</evidence>
<dbReference type="RefSeq" id="WP_215622912.1">
    <property type="nucleotide sequence ID" value="NZ_CP076134.1"/>
</dbReference>
<accession>A0A975RNA9</accession>
<dbReference type="Proteomes" id="UP000680839">
    <property type="component" value="Chromosome"/>
</dbReference>
<organism evidence="1 2">
    <name type="scientific">Bradyrhizobium sediminis</name>
    <dbReference type="NCBI Taxonomy" id="2840469"/>
    <lineage>
        <taxon>Bacteria</taxon>
        <taxon>Pseudomonadati</taxon>
        <taxon>Pseudomonadota</taxon>
        <taxon>Alphaproteobacteria</taxon>
        <taxon>Hyphomicrobiales</taxon>
        <taxon>Nitrobacteraceae</taxon>
        <taxon>Bradyrhizobium</taxon>
    </lineage>
</organism>
<protein>
    <submittedName>
        <fullName evidence="1">Uncharacterized protein</fullName>
    </submittedName>
</protein>
<evidence type="ECO:0000313" key="1">
    <source>
        <dbReference type="EMBL" id="QWG14280.1"/>
    </source>
</evidence>
<gene>
    <name evidence="1" type="ORF">KMZ29_06240</name>
</gene>
<dbReference type="EMBL" id="CP076134">
    <property type="protein sequence ID" value="QWG14280.1"/>
    <property type="molecule type" value="Genomic_DNA"/>
</dbReference>